<organism evidence="3 4">
    <name type="scientific">Polyplax serrata</name>
    <name type="common">Common mouse louse</name>
    <dbReference type="NCBI Taxonomy" id="468196"/>
    <lineage>
        <taxon>Eukaryota</taxon>
        <taxon>Metazoa</taxon>
        <taxon>Ecdysozoa</taxon>
        <taxon>Arthropoda</taxon>
        <taxon>Hexapoda</taxon>
        <taxon>Insecta</taxon>
        <taxon>Pterygota</taxon>
        <taxon>Neoptera</taxon>
        <taxon>Paraneoptera</taxon>
        <taxon>Psocodea</taxon>
        <taxon>Troctomorpha</taxon>
        <taxon>Phthiraptera</taxon>
        <taxon>Anoplura</taxon>
        <taxon>Polyplacidae</taxon>
        <taxon>Polyplax</taxon>
    </lineage>
</organism>
<comment type="caution">
    <text evidence="3">The sequence shown here is derived from an EMBL/GenBank/DDBJ whole genome shotgun (WGS) entry which is preliminary data.</text>
</comment>
<feature type="compositionally biased region" description="Basic and acidic residues" evidence="1">
    <location>
        <begin position="70"/>
        <end position="88"/>
    </location>
</feature>
<feature type="domain" description="NudC N-terminal" evidence="2">
    <location>
        <begin position="8"/>
        <end position="58"/>
    </location>
</feature>
<evidence type="ECO:0000313" key="4">
    <source>
        <dbReference type="Proteomes" id="UP001359485"/>
    </source>
</evidence>
<dbReference type="EMBL" id="JAWJWF010000001">
    <property type="protein sequence ID" value="KAK6641463.1"/>
    <property type="molecule type" value="Genomic_DNA"/>
</dbReference>
<evidence type="ECO:0000313" key="3">
    <source>
        <dbReference type="EMBL" id="KAK6641463.1"/>
    </source>
</evidence>
<dbReference type="Pfam" id="PF14050">
    <property type="entry name" value="Nudc_N"/>
    <property type="match status" value="1"/>
</dbReference>
<feature type="region of interest" description="Disordered" evidence="1">
    <location>
        <begin position="70"/>
        <end position="158"/>
    </location>
</feature>
<dbReference type="PANTHER" id="PTHR12356">
    <property type="entry name" value="NUCLEAR MOVEMENT PROTEIN NUDC"/>
    <property type="match status" value="1"/>
</dbReference>
<evidence type="ECO:0000259" key="2">
    <source>
        <dbReference type="Pfam" id="PF14050"/>
    </source>
</evidence>
<dbReference type="InterPro" id="IPR037898">
    <property type="entry name" value="NudC_fam"/>
</dbReference>
<dbReference type="PANTHER" id="PTHR12356:SF3">
    <property type="entry name" value="NUCLEAR MIGRATION PROTEIN NUDC"/>
    <property type="match status" value="1"/>
</dbReference>
<proteinExistence type="predicted"/>
<accession>A0ABR1BDE0</accession>
<protein>
    <recommendedName>
        <fullName evidence="2">NudC N-terminal domain-containing protein</fullName>
    </recommendedName>
</protein>
<feature type="compositionally biased region" description="Polar residues" evidence="1">
    <location>
        <begin position="90"/>
        <end position="100"/>
    </location>
</feature>
<sequence>MSGNNSEKFDGMLLAMAQQHEGGIQELMDTIFSFLARQTDFYINGKEGCAEQVVMTSFKKYEKIAMEEKLKKQKERERQEKKREEKQQKIAMQNGNNRITELTDEEAEKLAKEIEMKKVQDNEESKVDSTGDAKDDEEDDPKEKGKIPPNSGNGCDLENYRWIQTLQEVEGGLEIHQQ</sequence>
<reference evidence="3 4" key="1">
    <citation type="submission" date="2023-09" db="EMBL/GenBank/DDBJ databases">
        <title>Genomes of two closely related lineages of the louse Polyplax serrata with different host specificities.</title>
        <authorList>
            <person name="Martinu J."/>
            <person name="Tarabai H."/>
            <person name="Stefka J."/>
            <person name="Hypsa V."/>
        </authorList>
    </citation>
    <scope>NUCLEOTIDE SEQUENCE [LARGE SCALE GENOMIC DNA]</scope>
    <source>
        <strain evidence="3">98ZLc_SE</strain>
    </source>
</reference>
<evidence type="ECO:0000256" key="1">
    <source>
        <dbReference type="SAM" id="MobiDB-lite"/>
    </source>
</evidence>
<keyword evidence="4" id="KW-1185">Reference proteome</keyword>
<dbReference type="InterPro" id="IPR025934">
    <property type="entry name" value="NudC_N_dom"/>
</dbReference>
<dbReference type="Proteomes" id="UP001359485">
    <property type="component" value="Unassembled WGS sequence"/>
</dbReference>
<feature type="compositionally biased region" description="Basic and acidic residues" evidence="1">
    <location>
        <begin position="108"/>
        <end position="133"/>
    </location>
</feature>
<name>A0ABR1BDE0_POLSC</name>
<gene>
    <name evidence="3" type="ORF">RUM44_013175</name>
</gene>